<name>G5BNT6_HETGA</name>
<dbReference type="GO" id="GO:0051660">
    <property type="term" value="P:establishment of centrosome localization"/>
    <property type="evidence" value="ECO:0007669"/>
    <property type="project" value="TreeGrafter"/>
</dbReference>
<dbReference type="InterPro" id="IPR052213">
    <property type="entry name" value="PAR3"/>
</dbReference>
<protein>
    <submittedName>
        <fullName evidence="2">Partitioning defective 3-like protein B</fullName>
    </submittedName>
</protein>
<dbReference type="PANTHER" id="PTHR16484">
    <property type="entry name" value="PARTITIONING DEFECTIVE 3 RELATED"/>
    <property type="match status" value="1"/>
</dbReference>
<dbReference type="Proteomes" id="UP000006813">
    <property type="component" value="Unassembled WGS sequence"/>
</dbReference>
<gene>
    <name evidence="2" type="ORF">GW7_16215</name>
</gene>
<dbReference type="PANTHER" id="PTHR16484:SF4">
    <property type="entry name" value="PARTITIONING DEFECTIVE 3 HOMOLOG B"/>
    <property type="match status" value="1"/>
</dbReference>
<dbReference type="GO" id="GO:0005938">
    <property type="term" value="C:cell cortex"/>
    <property type="evidence" value="ECO:0007669"/>
    <property type="project" value="TreeGrafter"/>
</dbReference>
<dbReference type="GO" id="GO:0008104">
    <property type="term" value="P:intracellular protein localization"/>
    <property type="evidence" value="ECO:0007669"/>
    <property type="project" value="TreeGrafter"/>
</dbReference>
<feature type="compositionally biased region" description="Basic and acidic residues" evidence="1">
    <location>
        <begin position="257"/>
        <end position="270"/>
    </location>
</feature>
<dbReference type="GO" id="GO:0000226">
    <property type="term" value="P:microtubule cytoskeleton organization"/>
    <property type="evidence" value="ECO:0007669"/>
    <property type="project" value="TreeGrafter"/>
</dbReference>
<accession>G5BNT6</accession>
<dbReference type="GO" id="GO:0007155">
    <property type="term" value="P:cell adhesion"/>
    <property type="evidence" value="ECO:0007669"/>
    <property type="project" value="TreeGrafter"/>
</dbReference>
<evidence type="ECO:0000256" key="1">
    <source>
        <dbReference type="SAM" id="MobiDB-lite"/>
    </source>
</evidence>
<dbReference type="EMBL" id="JH171198">
    <property type="protein sequence ID" value="EHB10947.1"/>
    <property type="molecule type" value="Genomic_DNA"/>
</dbReference>
<dbReference type="GO" id="GO:0043296">
    <property type="term" value="C:apical junction complex"/>
    <property type="evidence" value="ECO:0007669"/>
    <property type="project" value="TreeGrafter"/>
</dbReference>
<dbReference type="AlphaFoldDB" id="G5BNT6"/>
<reference evidence="2 3" key="1">
    <citation type="journal article" date="2011" name="Nature">
        <title>Genome sequencing reveals insights into physiology and longevity of the naked mole rat.</title>
        <authorList>
            <person name="Kim E.B."/>
            <person name="Fang X."/>
            <person name="Fushan A.A."/>
            <person name="Huang Z."/>
            <person name="Lobanov A.V."/>
            <person name="Han L."/>
            <person name="Marino S.M."/>
            <person name="Sun X."/>
            <person name="Turanov A.A."/>
            <person name="Yang P."/>
            <person name="Yim S.H."/>
            <person name="Zhao X."/>
            <person name="Kasaikina M.V."/>
            <person name="Stoletzki N."/>
            <person name="Peng C."/>
            <person name="Polak P."/>
            <person name="Xiong Z."/>
            <person name="Kiezun A."/>
            <person name="Zhu Y."/>
            <person name="Chen Y."/>
            <person name="Kryukov G.V."/>
            <person name="Zhang Q."/>
            <person name="Peshkin L."/>
            <person name="Yang L."/>
            <person name="Bronson R.T."/>
            <person name="Buffenstein R."/>
            <person name="Wang B."/>
            <person name="Han C."/>
            <person name="Li Q."/>
            <person name="Chen L."/>
            <person name="Zhao W."/>
            <person name="Sunyaev S.R."/>
            <person name="Park T.J."/>
            <person name="Zhang G."/>
            <person name="Wang J."/>
            <person name="Gladyshev V.N."/>
        </authorList>
    </citation>
    <scope>NUCLEOTIDE SEQUENCE [LARGE SCALE GENOMIC DNA]</scope>
</reference>
<sequence length="278" mass="31571">MMLANKQWALNEYMLNECKAVEGFHGEKVIPLDAVPGPDTENSCQKKLTDPCSRHLYSCGGGRQRWVKDGRPAGGSTDRIQKLRKEYYQARREGFPLYEDDEGRTRPSDYDLHWTLLTSVQPYGLHGASSCLHAYFWLYAVWFGVLCEDQGPLLKTKWEMGGPADPLDYLTSAPRGLYKERELPYYPGAHPVHPPKGGYACPPDLRLTDLRYPQYYSPPAVPHHKGPFRHDVPPSPPQHQRVLAYQEMGRAGPRGGSPDRHPYRTQDPRQKNPMTAAV</sequence>
<dbReference type="GO" id="GO:0016324">
    <property type="term" value="C:apical plasma membrane"/>
    <property type="evidence" value="ECO:0007669"/>
    <property type="project" value="TreeGrafter"/>
</dbReference>
<evidence type="ECO:0000313" key="2">
    <source>
        <dbReference type="EMBL" id="EHB10947.1"/>
    </source>
</evidence>
<feature type="region of interest" description="Disordered" evidence="1">
    <location>
        <begin position="223"/>
        <end position="278"/>
    </location>
</feature>
<dbReference type="GO" id="GO:0045197">
    <property type="term" value="P:establishment or maintenance of epithelial cell apical/basal polarity"/>
    <property type="evidence" value="ECO:0007669"/>
    <property type="project" value="TreeGrafter"/>
</dbReference>
<dbReference type="InParanoid" id="G5BNT6"/>
<dbReference type="STRING" id="10181.G5BNT6"/>
<dbReference type="GO" id="GO:0035091">
    <property type="term" value="F:phosphatidylinositol binding"/>
    <property type="evidence" value="ECO:0007669"/>
    <property type="project" value="TreeGrafter"/>
</dbReference>
<proteinExistence type="predicted"/>
<evidence type="ECO:0000313" key="3">
    <source>
        <dbReference type="Proteomes" id="UP000006813"/>
    </source>
</evidence>
<dbReference type="GO" id="GO:0030010">
    <property type="term" value="P:establishment of cell polarity"/>
    <property type="evidence" value="ECO:0007669"/>
    <property type="project" value="TreeGrafter"/>
</dbReference>
<dbReference type="GO" id="GO:0005912">
    <property type="term" value="C:adherens junction"/>
    <property type="evidence" value="ECO:0007669"/>
    <property type="project" value="TreeGrafter"/>
</dbReference>
<organism evidence="2 3">
    <name type="scientific">Heterocephalus glaber</name>
    <name type="common">Naked mole rat</name>
    <dbReference type="NCBI Taxonomy" id="10181"/>
    <lineage>
        <taxon>Eukaryota</taxon>
        <taxon>Metazoa</taxon>
        <taxon>Chordata</taxon>
        <taxon>Craniata</taxon>
        <taxon>Vertebrata</taxon>
        <taxon>Euteleostomi</taxon>
        <taxon>Mammalia</taxon>
        <taxon>Eutheria</taxon>
        <taxon>Euarchontoglires</taxon>
        <taxon>Glires</taxon>
        <taxon>Rodentia</taxon>
        <taxon>Hystricomorpha</taxon>
        <taxon>Bathyergidae</taxon>
        <taxon>Heterocephalus</taxon>
    </lineage>
</organism>